<dbReference type="GO" id="GO:0005829">
    <property type="term" value="C:cytosol"/>
    <property type="evidence" value="ECO:0007669"/>
    <property type="project" value="TreeGrafter"/>
</dbReference>
<keyword evidence="8" id="KW-0061">Asparagine biosynthesis</keyword>
<dbReference type="InterPro" id="IPR006426">
    <property type="entry name" value="Asn_synth_AEB"/>
</dbReference>
<dbReference type="PIRSF" id="PIRSF001589">
    <property type="entry name" value="Asn_synthetase_glu-h"/>
    <property type="match status" value="1"/>
</dbReference>
<dbReference type="InterPro" id="IPR017932">
    <property type="entry name" value="GATase_2_dom"/>
</dbReference>
<evidence type="ECO:0000256" key="4">
    <source>
        <dbReference type="ARBA" id="ARBA00022741"/>
    </source>
</evidence>
<dbReference type="Pfam" id="PF00733">
    <property type="entry name" value="Asn_synthase"/>
    <property type="match status" value="1"/>
</dbReference>
<dbReference type="EC" id="6.3.5.4" evidence="3"/>
<dbReference type="InterPro" id="IPR033738">
    <property type="entry name" value="AsnB_N"/>
</dbReference>
<dbReference type="InterPro" id="IPR014729">
    <property type="entry name" value="Rossmann-like_a/b/a_fold"/>
</dbReference>
<dbReference type="AlphaFoldDB" id="A0A838BPM7"/>
<dbReference type="InterPro" id="IPR029055">
    <property type="entry name" value="Ntn_hydrolases_N"/>
</dbReference>
<dbReference type="InterPro" id="IPR001962">
    <property type="entry name" value="Asn_synthase"/>
</dbReference>
<keyword evidence="8" id="KW-0028">Amino-acid biosynthesis</keyword>
<accession>A0A838BPM7</accession>
<keyword evidence="12" id="KW-0436">Ligase</keyword>
<dbReference type="InterPro" id="IPR051786">
    <property type="entry name" value="ASN_synthetase/amidase"/>
</dbReference>
<dbReference type="SUPFAM" id="SSF56235">
    <property type="entry name" value="N-terminal nucleophile aminohydrolases (Ntn hydrolases)"/>
    <property type="match status" value="1"/>
</dbReference>
<feature type="binding site" evidence="9">
    <location>
        <position position="100"/>
    </location>
    <ligand>
        <name>L-glutamine</name>
        <dbReference type="ChEBI" id="CHEBI:58359"/>
    </ligand>
</feature>
<keyword evidence="4 9" id="KW-0547">Nucleotide-binding</keyword>
<protein>
    <recommendedName>
        <fullName evidence="3">asparagine synthase (glutamine-hydrolyzing)</fullName>
        <ecNumber evidence="3">6.3.5.4</ecNumber>
    </recommendedName>
</protein>
<comment type="catalytic activity">
    <reaction evidence="7">
        <text>L-aspartate + L-glutamine + ATP + H2O = L-asparagine + L-glutamate + AMP + diphosphate + H(+)</text>
        <dbReference type="Rhea" id="RHEA:12228"/>
        <dbReference type="ChEBI" id="CHEBI:15377"/>
        <dbReference type="ChEBI" id="CHEBI:15378"/>
        <dbReference type="ChEBI" id="CHEBI:29985"/>
        <dbReference type="ChEBI" id="CHEBI:29991"/>
        <dbReference type="ChEBI" id="CHEBI:30616"/>
        <dbReference type="ChEBI" id="CHEBI:33019"/>
        <dbReference type="ChEBI" id="CHEBI:58048"/>
        <dbReference type="ChEBI" id="CHEBI:58359"/>
        <dbReference type="ChEBI" id="CHEBI:456215"/>
        <dbReference type="EC" id="6.3.5.4"/>
    </reaction>
</comment>
<dbReference type="Proteomes" id="UP000572984">
    <property type="component" value="Unassembled WGS sequence"/>
</dbReference>
<dbReference type="RefSeq" id="WP_181052539.1">
    <property type="nucleotide sequence ID" value="NZ_JACDXJ010000001.1"/>
</dbReference>
<comment type="caution">
    <text evidence="12">The sequence shown here is derived from an EMBL/GenBank/DDBJ whole genome shotgun (WGS) entry which is preliminary data.</text>
</comment>
<evidence type="ECO:0000256" key="5">
    <source>
        <dbReference type="ARBA" id="ARBA00022840"/>
    </source>
</evidence>
<keyword evidence="6 8" id="KW-0315">Glutamine amidotransferase</keyword>
<evidence type="ECO:0000256" key="8">
    <source>
        <dbReference type="PIRSR" id="PIRSR001589-1"/>
    </source>
</evidence>
<keyword evidence="13" id="KW-1185">Reference proteome</keyword>
<evidence type="ECO:0000256" key="1">
    <source>
        <dbReference type="ARBA" id="ARBA00005187"/>
    </source>
</evidence>
<evidence type="ECO:0000256" key="9">
    <source>
        <dbReference type="PIRSR" id="PIRSR001589-2"/>
    </source>
</evidence>
<dbReference type="PROSITE" id="PS51278">
    <property type="entry name" value="GATASE_TYPE_2"/>
    <property type="match status" value="1"/>
</dbReference>
<reference evidence="12 13" key="1">
    <citation type="submission" date="2020-07" db="EMBL/GenBank/DDBJ databases">
        <title>Draft genome and description of Microvirga mediterraneensis Marseille-Q2068 sp. nov.</title>
        <authorList>
            <person name="Boxberger M."/>
        </authorList>
    </citation>
    <scope>NUCLEOTIDE SEQUENCE [LARGE SCALE GENOMIC DNA]</scope>
    <source>
        <strain evidence="12 13">Marseille-Q2068</strain>
    </source>
</reference>
<dbReference type="CDD" id="cd01991">
    <property type="entry name" value="Asn_synthase_B_C"/>
    <property type="match status" value="1"/>
</dbReference>
<evidence type="ECO:0000256" key="10">
    <source>
        <dbReference type="PIRSR" id="PIRSR001589-3"/>
    </source>
</evidence>
<comment type="similarity">
    <text evidence="2">Belongs to the asparagine synthetase family.</text>
</comment>
<dbReference type="Gene3D" id="3.60.20.10">
    <property type="entry name" value="Glutamine Phosphoribosylpyrophosphate, subunit 1, domain 1"/>
    <property type="match status" value="1"/>
</dbReference>
<feature type="domain" description="Glutamine amidotransferase type-2" evidence="11">
    <location>
        <begin position="2"/>
        <end position="213"/>
    </location>
</feature>
<feature type="site" description="Important for beta-aspartyl-AMP intermediate formation" evidence="10">
    <location>
        <position position="368"/>
    </location>
</feature>
<evidence type="ECO:0000259" key="11">
    <source>
        <dbReference type="PROSITE" id="PS51278"/>
    </source>
</evidence>
<evidence type="ECO:0000313" key="13">
    <source>
        <dbReference type="Proteomes" id="UP000572984"/>
    </source>
</evidence>
<dbReference type="PANTHER" id="PTHR43284:SF1">
    <property type="entry name" value="ASPARAGINE SYNTHETASE"/>
    <property type="match status" value="1"/>
</dbReference>
<dbReference type="EMBL" id="JACDXJ010000001">
    <property type="protein sequence ID" value="MBA1157019.1"/>
    <property type="molecule type" value="Genomic_DNA"/>
</dbReference>
<feature type="binding site" evidence="9">
    <location>
        <position position="292"/>
    </location>
    <ligand>
        <name>ATP</name>
        <dbReference type="ChEBI" id="CHEBI:30616"/>
    </ligand>
</feature>
<name>A0A838BPM7_9HYPH</name>
<evidence type="ECO:0000256" key="6">
    <source>
        <dbReference type="ARBA" id="ARBA00022962"/>
    </source>
</evidence>
<sequence length="649" mass="72363">MCGIGGFFGTGVAPERSRSILQGMVNAVEHRGPDDRGIFVGDGVGLGHTRLSIVDISDGHQPMSSGSGRFWISFNGEIFNHVELRQELMERGRRFRTNSDTEVILHLFEEHGADCVSLLNGDFAFAIWDGHERRMTLARDRMGVRPLYYASHRDTVFFASEVKAILRVPGIDAEIDPFALDQIFTLWAPVAPRTIFKNISELPPAHIMAIDANGLRSRPYWQLSFPDRQTTSRTVSMKDRSEELLDLLDDATRIRLRADVPVGAYLSGGLDSSIVSALAARTISSRLRTYSVTFASAEHDESSYQDEVVRALGTEHSSVECLPQDIARIFPDVVRHMETPVVRTAPAPLFMLSGLVRDHGFKVVLTGEGADEVFAGYDIFKEAAVRRFCARQPRSRFRSHLFRRLYPYLPNLSQQTPEYLTSFFCGGDDASDSPLFSHLPRFRSTSAAKIFFSGDFRATLGGFDAAQTLIDRLPADFKRWAPLHQAQYIETTFLLPGYILSSQGDRVAMAHGVEGRFPFLDHRVVEFAAKLPPGAKLKGLSEKHILREATKNLLPPSIAWRTKQPYRAPDCDPFSMEGAPDYVAEMLSPRAVAQVGIFSPQAVEKLHAKCRRQNSAGFRDSTAFVSILSTQLWQQAFGASTKYQSTYAA</sequence>
<dbReference type="PANTHER" id="PTHR43284">
    <property type="entry name" value="ASPARAGINE SYNTHETASE (GLUTAMINE-HYDROLYZING)"/>
    <property type="match status" value="1"/>
</dbReference>
<dbReference type="CDD" id="cd00712">
    <property type="entry name" value="AsnB"/>
    <property type="match status" value="1"/>
</dbReference>
<dbReference type="GO" id="GO:0006529">
    <property type="term" value="P:asparagine biosynthetic process"/>
    <property type="evidence" value="ECO:0007669"/>
    <property type="project" value="UniProtKB-KW"/>
</dbReference>
<evidence type="ECO:0000256" key="3">
    <source>
        <dbReference type="ARBA" id="ARBA00012737"/>
    </source>
</evidence>
<evidence type="ECO:0000313" key="12">
    <source>
        <dbReference type="EMBL" id="MBA1157019.1"/>
    </source>
</evidence>
<dbReference type="Pfam" id="PF13537">
    <property type="entry name" value="GATase_7"/>
    <property type="match status" value="1"/>
</dbReference>
<gene>
    <name evidence="12" type="primary">asnB</name>
    <name evidence="12" type="ORF">H0S73_12865</name>
</gene>
<keyword evidence="5 9" id="KW-0067">ATP-binding</keyword>
<comment type="pathway">
    <text evidence="1">Amino-acid biosynthesis; L-asparagine biosynthesis; L-asparagine from L-aspartate (L-Gln route): step 1/1.</text>
</comment>
<feature type="active site" description="For GATase activity" evidence="8">
    <location>
        <position position="2"/>
    </location>
</feature>
<organism evidence="12 13">
    <name type="scientific">Microvirga mediterraneensis</name>
    <dbReference type="NCBI Taxonomy" id="2754695"/>
    <lineage>
        <taxon>Bacteria</taxon>
        <taxon>Pseudomonadati</taxon>
        <taxon>Pseudomonadota</taxon>
        <taxon>Alphaproteobacteria</taxon>
        <taxon>Hyphomicrobiales</taxon>
        <taxon>Methylobacteriaceae</taxon>
        <taxon>Microvirga</taxon>
    </lineage>
</organism>
<dbReference type="Gene3D" id="3.40.50.620">
    <property type="entry name" value="HUPs"/>
    <property type="match status" value="2"/>
</dbReference>
<proteinExistence type="inferred from homology"/>
<dbReference type="GO" id="GO:0005524">
    <property type="term" value="F:ATP binding"/>
    <property type="evidence" value="ECO:0007669"/>
    <property type="project" value="UniProtKB-KW"/>
</dbReference>
<evidence type="ECO:0000256" key="7">
    <source>
        <dbReference type="ARBA" id="ARBA00048741"/>
    </source>
</evidence>
<evidence type="ECO:0000256" key="2">
    <source>
        <dbReference type="ARBA" id="ARBA00005752"/>
    </source>
</evidence>
<dbReference type="GO" id="GO:0004066">
    <property type="term" value="F:asparagine synthase (glutamine-hydrolyzing) activity"/>
    <property type="evidence" value="ECO:0007669"/>
    <property type="project" value="UniProtKB-EC"/>
</dbReference>
<dbReference type="NCBIfam" id="TIGR01536">
    <property type="entry name" value="asn_synth_AEB"/>
    <property type="match status" value="1"/>
</dbReference>
<dbReference type="SUPFAM" id="SSF52402">
    <property type="entry name" value="Adenine nucleotide alpha hydrolases-like"/>
    <property type="match status" value="1"/>
</dbReference>